<dbReference type="InterPro" id="IPR018060">
    <property type="entry name" value="HTH_AraC"/>
</dbReference>
<dbReference type="Pfam" id="PF12833">
    <property type="entry name" value="HTH_18"/>
    <property type="match status" value="1"/>
</dbReference>
<dbReference type="Proteomes" id="UP000610760">
    <property type="component" value="Unassembled WGS sequence"/>
</dbReference>
<evidence type="ECO:0000256" key="3">
    <source>
        <dbReference type="ARBA" id="ARBA00023163"/>
    </source>
</evidence>
<feature type="domain" description="HTH araC/xylS-type" evidence="4">
    <location>
        <begin position="190"/>
        <end position="288"/>
    </location>
</feature>
<dbReference type="PANTHER" id="PTHR43280:SF2">
    <property type="entry name" value="HTH-TYPE TRANSCRIPTIONAL REGULATOR EXSA"/>
    <property type="match status" value="1"/>
</dbReference>
<name>A0A926I6J1_9FIRM</name>
<dbReference type="PROSITE" id="PS01124">
    <property type="entry name" value="HTH_ARAC_FAMILY_2"/>
    <property type="match status" value="1"/>
</dbReference>
<dbReference type="EMBL" id="JACRSV010000002">
    <property type="protein sequence ID" value="MBC8559950.1"/>
    <property type="molecule type" value="Genomic_DNA"/>
</dbReference>
<comment type="caution">
    <text evidence="5">The sequence shown here is derived from an EMBL/GenBank/DDBJ whole genome shotgun (WGS) entry which is preliminary data.</text>
</comment>
<keyword evidence="2" id="KW-0238">DNA-binding</keyword>
<dbReference type="Gene3D" id="2.60.120.280">
    <property type="entry name" value="Regulatory protein AraC"/>
    <property type="match status" value="1"/>
</dbReference>
<organism evidence="5 6">
    <name type="scientific">Fumia xinanensis</name>
    <dbReference type="NCBI Taxonomy" id="2763659"/>
    <lineage>
        <taxon>Bacteria</taxon>
        <taxon>Bacillati</taxon>
        <taxon>Bacillota</taxon>
        <taxon>Clostridia</taxon>
        <taxon>Eubacteriales</taxon>
        <taxon>Oscillospiraceae</taxon>
        <taxon>Fumia</taxon>
    </lineage>
</organism>
<dbReference type="InterPro" id="IPR009057">
    <property type="entry name" value="Homeodomain-like_sf"/>
</dbReference>
<dbReference type="SUPFAM" id="SSF46689">
    <property type="entry name" value="Homeodomain-like"/>
    <property type="match status" value="2"/>
</dbReference>
<evidence type="ECO:0000256" key="2">
    <source>
        <dbReference type="ARBA" id="ARBA00023125"/>
    </source>
</evidence>
<gene>
    <name evidence="5" type="ORF">H8710_07725</name>
</gene>
<sequence>MYKNQYNQNGPFGKVRLSRCELSANLLPCDRCYHAGWHQVNRLFHVDRDADETGSYYVVYTVRGKGKFRLNGKLYETEAGTIGIMAPWMSHEYWAADGEPWEFYFMHVMGDNCNNIFQYIIDHYGYSVKVSEGAMRLISKKMESLIRMEYIYFKFEIFATQTISDILLEILKDVNEVYDDEIYSANELVNDVISYIYDHYNSSVTLKEMSAKLYVSEEHMIRIFKKEIGMTPYHFLKRFRLKKACELLTYSQKSTKEVAQAVGYSSAGGFIAQFKQEYQTTPVEYRQSHTVYR</sequence>
<evidence type="ECO:0000259" key="4">
    <source>
        <dbReference type="PROSITE" id="PS01124"/>
    </source>
</evidence>
<evidence type="ECO:0000313" key="5">
    <source>
        <dbReference type="EMBL" id="MBC8559950.1"/>
    </source>
</evidence>
<protein>
    <submittedName>
        <fullName evidence="5">Helix-turn-helix transcriptional regulator</fullName>
    </submittedName>
</protein>
<proteinExistence type="predicted"/>
<evidence type="ECO:0000256" key="1">
    <source>
        <dbReference type="ARBA" id="ARBA00023015"/>
    </source>
</evidence>
<keyword evidence="6" id="KW-1185">Reference proteome</keyword>
<dbReference type="Gene3D" id="1.10.10.60">
    <property type="entry name" value="Homeodomain-like"/>
    <property type="match status" value="2"/>
</dbReference>
<dbReference type="GO" id="GO:0043565">
    <property type="term" value="F:sequence-specific DNA binding"/>
    <property type="evidence" value="ECO:0007669"/>
    <property type="project" value="InterPro"/>
</dbReference>
<reference evidence="5" key="1">
    <citation type="submission" date="2020-08" db="EMBL/GenBank/DDBJ databases">
        <title>Genome public.</title>
        <authorList>
            <person name="Liu C."/>
            <person name="Sun Q."/>
        </authorList>
    </citation>
    <scope>NUCLEOTIDE SEQUENCE</scope>
    <source>
        <strain evidence="5">NSJ-33</strain>
    </source>
</reference>
<evidence type="ECO:0000313" key="6">
    <source>
        <dbReference type="Proteomes" id="UP000610760"/>
    </source>
</evidence>
<dbReference type="SUPFAM" id="SSF51215">
    <property type="entry name" value="Regulatory protein AraC"/>
    <property type="match status" value="1"/>
</dbReference>
<dbReference type="PANTHER" id="PTHR43280">
    <property type="entry name" value="ARAC-FAMILY TRANSCRIPTIONAL REGULATOR"/>
    <property type="match status" value="1"/>
</dbReference>
<dbReference type="AlphaFoldDB" id="A0A926I6J1"/>
<dbReference type="InterPro" id="IPR003313">
    <property type="entry name" value="AraC-bd"/>
</dbReference>
<dbReference type="SMART" id="SM00342">
    <property type="entry name" value="HTH_ARAC"/>
    <property type="match status" value="1"/>
</dbReference>
<accession>A0A926I6J1</accession>
<dbReference type="Pfam" id="PF02311">
    <property type="entry name" value="AraC_binding"/>
    <property type="match status" value="1"/>
</dbReference>
<dbReference type="RefSeq" id="WP_249294920.1">
    <property type="nucleotide sequence ID" value="NZ_JACRSV010000002.1"/>
</dbReference>
<dbReference type="InterPro" id="IPR037923">
    <property type="entry name" value="HTH-like"/>
</dbReference>
<keyword evidence="1" id="KW-0805">Transcription regulation</keyword>
<dbReference type="GO" id="GO:0003700">
    <property type="term" value="F:DNA-binding transcription factor activity"/>
    <property type="evidence" value="ECO:0007669"/>
    <property type="project" value="InterPro"/>
</dbReference>
<keyword evidence="3" id="KW-0804">Transcription</keyword>